<dbReference type="PROSITE" id="PS50850">
    <property type="entry name" value="MFS"/>
    <property type="match status" value="1"/>
</dbReference>
<feature type="transmembrane region" description="Helical" evidence="6">
    <location>
        <begin position="27"/>
        <end position="51"/>
    </location>
</feature>
<comment type="subcellular location">
    <subcellularLocation>
        <location evidence="1">Cell membrane</location>
        <topology evidence="1">Multi-pass membrane protein</topology>
    </subcellularLocation>
</comment>
<dbReference type="InterPro" id="IPR020846">
    <property type="entry name" value="MFS_dom"/>
</dbReference>
<proteinExistence type="predicted"/>
<organism evidence="8 9">
    <name type="scientific">Streptomyces bohaiensis</name>
    <dbReference type="NCBI Taxonomy" id="1431344"/>
    <lineage>
        <taxon>Bacteria</taxon>
        <taxon>Bacillati</taxon>
        <taxon>Actinomycetota</taxon>
        <taxon>Actinomycetes</taxon>
        <taxon>Kitasatosporales</taxon>
        <taxon>Streptomycetaceae</taxon>
        <taxon>Streptomyces</taxon>
    </lineage>
</organism>
<comment type="caution">
    <text evidence="8">The sequence shown here is derived from an EMBL/GenBank/DDBJ whole genome shotgun (WGS) entry which is preliminary data.</text>
</comment>
<sequence length="422" mass="43041">MTAEAASATEAKLDGLQPLRKNRDFTLLWTGQAVSQLGAGVTLLAFPLLVLSLTGSAAQAGALGTLQAVIRVTFQLPAGALADRWNRKRVVQICGAGRAALFTALAIAILLDQVSLAAIFAVAGTAALLDVLSGAAETSIVSQLVPRSQLAAAFARNEARSYGASLAGPPLGGFLYALGRPVPFLLDALSSLISLLTVSFIRKPEHPKRAESDTTSLRHDMLEGLRHVAARPFLRAVILMAAPVNFALTGALFSGVLILADAGYSSRTLGLAQGGIAIGGLLGALCAVRLQRLLPFQRRLITALALLLTLLVASTALNGSLAMVAPLAAGLFLAPAVNSTLFGRIAATTPVHIQGRVISVVALSATAAAALAPITVGTAVEHLGGIAAMATVVAAGALSLAAAALNRGTLRESQTVRADTSP</sequence>
<feature type="transmembrane region" description="Helical" evidence="6">
    <location>
        <begin position="236"/>
        <end position="259"/>
    </location>
</feature>
<accession>A0ABX1C9P9</accession>
<dbReference type="EMBL" id="JAAVJC010000015">
    <property type="protein sequence ID" value="NJQ14082.1"/>
    <property type="molecule type" value="Genomic_DNA"/>
</dbReference>
<feature type="transmembrane region" description="Helical" evidence="6">
    <location>
        <begin position="357"/>
        <end position="380"/>
    </location>
</feature>
<evidence type="ECO:0000256" key="6">
    <source>
        <dbReference type="SAM" id="Phobius"/>
    </source>
</evidence>
<dbReference type="CDD" id="cd06173">
    <property type="entry name" value="MFS_MefA_like"/>
    <property type="match status" value="1"/>
</dbReference>
<feature type="transmembrane region" description="Helical" evidence="6">
    <location>
        <begin position="184"/>
        <end position="201"/>
    </location>
</feature>
<protein>
    <submittedName>
        <fullName evidence="8">MFS transporter</fullName>
    </submittedName>
</protein>
<name>A0ABX1C9P9_9ACTN</name>
<evidence type="ECO:0000256" key="5">
    <source>
        <dbReference type="ARBA" id="ARBA00023136"/>
    </source>
</evidence>
<reference evidence="8 9" key="1">
    <citation type="submission" date="2020-03" db="EMBL/GenBank/DDBJ databases">
        <title>Draft genome of Streptomyces sp. ventii, isolated from the Axial Seamount in the Pacific Ocean, and resequencing of the two type strains Streptomyces lonarensis strain NCL 716 and Streptomyces bohaiensis strain 11A07.</title>
        <authorList>
            <person name="Loughran R.M."/>
            <person name="Pfannmuller K.M."/>
            <person name="Wasson B.J."/>
            <person name="Deadmond M.C."/>
            <person name="Paddock B.E."/>
            <person name="Koyack M.J."/>
            <person name="Gallegos D.A."/>
            <person name="Mitchell E.A."/>
            <person name="Ushijima B."/>
            <person name="Saw J.H."/>
            <person name="Mcphail K.L."/>
            <person name="Videau P."/>
        </authorList>
    </citation>
    <scope>NUCLEOTIDE SEQUENCE [LARGE SCALE GENOMIC DNA]</scope>
    <source>
        <strain evidence="8 9">11A07</strain>
    </source>
</reference>
<dbReference type="PANTHER" id="PTHR23513:SF11">
    <property type="entry name" value="STAPHYLOFERRIN A TRANSPORTER"/>
    <property type="match status" value="1"/>
</dbReference>
<dbReference type="Proteomes" id="UP000727056">
    <property type="component" value="Unassembled WGS sequence"/>
</dbReference>
<dbReference type="InterPro" id="IPR001958">
    <property type="entry name" value="Tet-R_TetA/multi-R_MdtG-like"/>
</dbReference>
<dbReference type="InterPro" id="IPR036259">
    <property type="entry name" value="MFS_trans_sf"/>
</dbReference>
<evidence type="ECO:0000256" key="1">
    <source>
        <dbReference type="ARBA" id="ARBA00004651"/>
    </source>
</evidence>
<gene>
    <name evidence="8" type="ORF">HCN52_03790</name>
</gene>
<evidence type="ECO:0000313" key="9">
    <source>
        <dbReference type="Proteomes" id="UP000727056"/>
    </source>
</evidence>
<evidence type="ECO:0000259" key="7">
    <source>
        <dbReference type="PROSITE" id="PS50850"/>
    </source>
</evidence>
<feature type="transmembrane region" description="Helical" evidence="6">
    <location>
        <begin position="300"/>
        <end position="317"/>
    </location>
</feature>
<evidence type="ECO:0000313" key="8">
    <source>
        <dbReference type="EMBL" id="NJQ14082.1"/>
    </source>
</evidence>
<evidence type="ECO:0000256" key="3">
    <source>
        <dbReference type="ARBA" id="ARBA00022692"/>
    </source>
</evidence>
<dbReference type="SUPFAM" id="SSF103473">
    <property type="entry name" value="MFS general substrate transporter"/>
    <property type="match status" value="1"/>
</dbReference>
<dbReference type="RefSeq" id="WP_168086917.1">
    <property type="nucleotide sequence ID" value="NZ_BHZH01000014.1"/>
</dbReference>
<feature type="transmembrane region" description="Helical" evidence="6">
    <location>
        <begin position="386"/>
        <end position="405"/>
    </location>
</feature>
<keyword evidence="3 6" id="KW-0812">Transmembrane</keyword>
<keyword evidence="4 6" id="KW-1133">Transmembrane helix</keyword>
<dbReference type="InterPro" id="IPR011701">
    <property type="entry name" value="MFS"/>
</dbReference>
<feature type="transmembrane region" description="Helical" evidence="6">
    <location>
        <begin position="323"/>
        <end position="345"/>
    </location>
</feature>
<keyword evidence="2" id="KW-1003">Cell membrane</keyword>
<evidence type="ECO:0000256" key="4">
    <source>
        <dbReference type="ARBA" id="ARBA00022989"/>
    </source>
</evidence>
<keyword evidence="9" id="KW-1185">Reference proteome</keyword>
<feature type="transmembrane region" description="Helical" evidence="6">
    <location>
        <begin position="271"/>
        <end position="288"/>
    </location>
</feature>
<dbReference type="Pfam" id="PF07690">
    <property type="entry name" value="MFS_1"/>
    <property type="match status" value="1"/>
</dbReference>
<feature type="domain" description="Major facilitator superfamily (MFS) profile" evidence="7">
    <location>
        <begin position="24"/>
        <end position="414"/>
    </location>
</feature>
<evidence type="ECO:0000256" key="2">
    <source>
        <dbReference type="ARBA" id="ARBA00022475"/>
    </source>
</evidence>
<dbReference type="PANTHER" id="PTHR23513">
    <property type="entry name" value="INTEGRAL MEMBRANE EFFLUX PROTEIN-RELATED"/>
    <property type="match status" value="1"/>
</dbReference>
<feature type="transmembrane region" description="Helical" evidence="6">
    <location>
        <begin position="57"/>
        <end position="78"/>
    </location>
</feature>
<dbReference type="Gene3D" id="1.20.1250.20">
    <property type="entry name" value="MFS general substrate transporter like domains"/>
    <property type="match status" value="1"/>
</dbReference>
<keyword evidence="5 6" id="KW-0472">Membrane</keyword>
<dbReference type="PRINTS" id="PR01035">
    <property type="entry name" value="TCRTETA"/>
</dbReference>